<feature type="domain" description="Gamma-glutamylcyclotransferase AIG2-like" evidence="4">
    <location>
        <begin position="44"/>
        <end position="159"/>
    </location>
</feature>
<protein>
    <recommendedName>
        <fullName evidence="3">Gamma-glutamylcyclotransferase family protein</fullName>
    </recommendedName>
</protein>
<feature type="active site" description="Proton acceptor" evidence="2">
    <location>
        <position position="122"/>
    </location>
</feature>
<dbReference type="GO" id="GO:0061929">
    <property type="term" value="F:gamma-glutamylaminecyclotransferase activity"/>
    <property type="evidence" value="ECO:0007669"/>
    <property type="project" value="InterPro"/>
</dbReference>
<dbReference type="CDD" id="cd06661">
    <property type="entry name" value="GGCT_like"/>
    <property type="match status" value="1"/>
</dbReference>
<organism evidence="5 6">
    <name type="scientific">Rhynchophorus ferrugineus</name>
    <name type="common">Red palm weevil</name>
    <name type="synonym">Curculio ferrugineus</name>
    <dbReference type="NCBI Taxonomy" id="354439"/>
    <lineage>
        <taxon>Eukaryota</taxon>
        <taxon>Metazoa</taxon>
        <taxon>Ecdysozoa</taxon>
        <taxon>Arthropoda</taxon>
        <taxon>Hexapoda</taxon>
        <taxon>Insecta</taxon>
        <taxon>Pterygota</taxon>
        <taxon>Neoptera</taxon>
        <taxon>Endopterygota</taxon>
        <taxon>Coleoptera</taxon>
        <taxon>Polyphaga</taxon>
        <taxon>Cucujiformia</taxon>
        <taxon>Curculionidae</taxon>
        <taxon>Dryophthorinae</taxon>
        <taxon>Rhynchophorus</taxon>
    </lineage>
</organism>
<dbReference type="InterPro" id="IPR013024">
    <property type="entry name" value="GGCT-like"/>
</dbReference>
<dbReference type="InterPro" id="IPR009288">
    <property type="entry name" value="AIG2-like_dom"/>
</dbReference>
<sequence length="193" mass="22499">MSHNRGFVQTVEVTRWSTRDLSPEFLTTKSGIFFTWDAMTFYKVFVYGTLKKGEPNHGWFSKSTGGHHKFLYNGRTKEKFPLIIGTRYNIPFLLHSPGQGHNVKGEVYEVDDKVLADLDVLEDHPNFYVRGLYEVEDVDQPDQKSESVWIYTIRTFKKELLSQTLFESYSNFDRHGLKYHESEVDESSLADLQ</sequence>
<dbReference type="InterPro" id="IPR039126">
    <property type="entry name" value="GGACT"/>
</dbReference>
<proteinExistence type="inferred from homology"/>
<dbReference type="EMBL" id="JAACXV010013864">
    <property type="protein sequence ID" value="KAF7272047.1"/>
    <property type="molecule type" value="Genomic_DNA"/>
</dbReference>
<dbReference type="Proteomes" id="UP000625711">
    <property type="component" value="Unassembled WGS sequence"/>
</dbReference>
<evidence type="ECO:0000256" key="2">
    <source>
        <dbReference type="PIRSR" id="PIRSR639126-1"/>
    </source>
</evidence>
<keyword evidence="6" id="KW-1185">Reference proteome</keyword>
<comment type="similarity">
    <text evidence="1 3">Belongs to the gamma-glutamylcyclotransferase family.</text>
</comment>
<evidence type="ECO:0000259" key="4">
    <source>
        <dbReference type="Pfam" id="PF06094"/>
    </source>
</evidence>
<reference evidence="5" key="1">
    <citation type="submission" date="2020-08" db="EMBL/GenBank/DDBJ databases">
        <title>Genome sequencing and assembly of the red palm weevil Rhynchophorus ferrugineus.</title>
        <authorList>
            <person name="Dias G.B."/>
            <person name="Bergman C.M."/>
            <person name="Manee M."/>
        </authorList>
    </citation>
    <scope>NUCLEOTIDE SEQUENCE</scope>
    <source>
        <strain evidence="5">AA-2017</strain>
        <tissue evidence="5">Whole larva</tissue>
    </source>
</reference>
<dbReference type="OrthoDB" id="113620at2759"/>
<dbReference type="PANTHER" id="PTHR12510:SF4">
    <property type="entry name" value="GAMMA-GLUTAMYLAMINECYCLOTRANSFERASE"/>
    <property type="match status" value="1"/>
</dbReference>
<dbReference type="PANTHER" id="PTHR12510">
    <property type="entry name" value="TROPONIN C-AKIN-1 PROTEIN"/>
    <property type="match status" value="1"/>
</dbReference>
<comment type="caution">
    <text evidence="5">The sequence shown here is derived from an EMBL/GenBank/DDBJ whole genome shotgun (WGS) entry which is preliminary data.</text>
</comment>
<dbReference type="AlphaFoldDB" id="A0A834I3W4"/>
<evidence type="ECO:0000313" key="6">
    <source>
        <dbReference type="Proteomes" id="UP000625711"/>
    </source>
</evidence>
<gene>
    <name evidence="5" type="ORF">GWI33_015133</name>
</gene>
<name>A0A834I3W4_RHYFE</name>
<dbReference type="Pfam" id="PF06094">
    <property type="entry name" value="GGACT"/>
    <property type="match status" value="1"/>
</dbReference>
<evidence type="ECO:0000256" key="3">
    <source>
        <dbReference type="RuleBase" id="RU367036"/>
    </source>
</evidence>
<dbReference type="GO" id="GO:0005829">
    <property type="term" value="C:cytosol"/>
    <property type="evidence" value="ECO:0007669"/>
    <property type="project" value="TreeGrafter"/>
</dbReference>
<accession>A0A834I3W4</accession>
<dbReference type="InterPro" id="IPR036568">
    <property type="entry name" value="GGCT-like_sf"/>
</dbReference>
<evidence type="ECO:0000256" key="1">
    <source>
        <dbReference type="ARBA" id="ARBA00008861"/>
    </source>
</evidence>
<dbReference type="SUPFAM" id="SSF110857">
    <property type="entry name" value="Gamma-glutamyl cyclotransferase-like"/>
    <property type="match status" value="1"/>
</dbReference>
<dbReference type="Gene3D" id="3.10.490.10">
    <property type="entry name" value="Gamma-glutamyl cyclotransferase-like"/>
    <property type="match status" value="1"/>
</dbReference>
<evidence type="ECO:0000313" key="5">
    <source>
        <dbReference type="EMBL" id="KAF7272047.1"/>
    </source>
</evidence>